<feature type="compositionally biased region" description="Basic residues" evidence="1">
    <location>
        <begin position="1"/>
        <end position="14"/>
    </location>
</feature>
<dbReference type="Proteomes" id="UP000031513">
    <property type="component" value="Chromosome 9"/>
</dbReference>
<keyword evidence="4" id="KW-1185">Reference proteome</keyword>
<accession>A0A1A7VDV9</accession>
<dbReference type="GO" id="GO:0005509">
    <property type="term" value="F:calcium ion binding"/>
    <property type="evidence" value="ECO:0007669"/>
    <property type="project" value="InterPro"/>
</dbReference>
<feature type="region of interest" description="Disordered" evidence="1">
    <location>
        <begin position="1"/>
        <end position="64"/>
    </location>
</feature>
<organism evidence="3 4">
    <name type="scientific">Plasmodium knowlesi (strain H)</name>
    <dbReference type="NCBI Taxonomy" id="5851"/>
    <lineage>
        <taxon>Eukaryota</taxon>
        <taxon>Sar</taxon>
        <taxon>Alveolata</taxon>
        <taxon>Apicomplexa</taxon>
        <taxon>Aconoidasida</taxon>
        <taxon>Haemosporida</taxon>
        <taxon>Plasmodiidae</taxon>
        <taxon>Plasmodium</taxon>
        <taxon>Plasmodium (Plasmodium)</taxon>
    </lineage>
</organism>
<dbReference type="PROSITE" id="PS50222">
    <property type="entry name" value="EF_HAND_2"/>
    <property type="match status" value="1"/>
</dbReference>
<proteinExistence type="predicted"/>
<dbReference type="KEGG" id="pkn:PKNH_0935900"/>
<accession>A0A384L079</accession>
<dbReference type="EMBL" id="AM910991">
    <property type="protein sequence ID" value="CAA9988402.1"/>
    <property type="molecule type" value="Genomic_DNA"/>
</dbReference>
<dbReference type="InParanoid" id="A0A384L079"/>
<evidence type="ECO:0000259" key="2">
    <source>
        <dbReference type="PROSITE" id="PS50222"/>
    </source>
</evidence>
<name>A0A384L079_PLAKH</name>
<accession>B3L5I5</accession>
<evidence type="ECO:0000313" key="3">
    <source>
        <dbReference type="EMBL" id="CAA9988402.1"/>
    </source>
</evidence>
<dbReference type="RefSeq" id="XP_002259383.1">
    <property type="nucleotide sequence ID" value="XM_002259347.1"/>
</dbReference>
<dbReference type="OMA" id="ENSDLYM"/>
<feature type="compositionally biased region" description="Polar residues" evidence="1">
    <location>
        <begin position="187"/>
        <end position="204"/>
    </location>
</feature>
<dbReference type="Pfam" id="PF13499">
    <property type="entry name" value="EF-hand_7"/>
    <property type="match status" value="1"/>
</dbReference>
<dbReference type="Gene3D" id="1.10.238.10">
    <property type="entry name" value="EF-hand"/>
    <property type="match status" value="1"/>
</dbReference>
<reference evidence="3 4" key="1">
    <citation type="journal article" date="2008" name="Nature">
        <title>The genome of Plasmodium knowlesi strain H, a zoonotic malaria parasite with host range from monkey to man.</title>
        <authorList>
            <person name="Pain A."/>
            <person name="Boehme U."/>
            <person name="Berry A.E."/>
            <person name="Mungall K."/>
            <person name="Finn R."/>
            <person name="Jackson A.P."/>
            <person name="Mourier T."/>
            <person name="Mistry J."/>
            <person name="Pasini E.M."/>
            <person name="Aslett M."/>
            <person name="Balasubrammaniam S."/>
            <person name="Borgwardt K."/>
            <person name="Brooks K."/>
            <person name="Carret C."/>
            <person name="Carver T.J."/>
            <person name="Cherevach I."/>
            <person name="Chillingworth T."/>
            <person name="Clarke T.G."/>
            <person name="Galinski M.R."/>
            <person name="Hall N."/>
            <person name="Harper D."/>
            <person name="Harris D."/>
            <person name="Hauser H."/>
            <person name="Ivens A."/>
            <person name="Janssen C.S."/>
            <person name="Keane T."/>
            <person name="Larke N."/>
            <person name="Lapp S."/>
            <person name="Marti M."/>
            <person name="Moule S."/>
            <person name="Meyer I.M."/>
            <person name="Ormond D."/>
            <person name="Peters N."/>
            <person name="Sanders M."/>
            <person name="Sanders S."/>
            <person name="Sergeant T.J."/>
            <person name="Simmonds M."/>
            <person name="Smith F."/>
            <person name="Squares R."/>
            <person name="Thurston S."/>
            <person name="Tivey A.R."/>
            <person name="Walker D."/>
            <person name="White B."/>
            <person name="Zuiderwijk E."/>
            <person name="Churcher C."/>
            <person name="Quail M.A."/>
            <person name="Cowman A.F."/>
            <person name="Turner C.M.R."/>
            <person name="Rajandream M.A."/>
            <person name="Kocken C.H.M."/>
            <person name="Thomas A.W."/>
            <person name="Newbold C.I."/>
            <person name="Barrell B.G."/>
            <person name="Berriman M."/>
        </authorList>
    </citation>
    <scope>NUCLEOTIDE SEQUENCE [LARGE SCALE GENOMIC DNA]</scope>
    <source>
        <strain evidence="3 4">H</strain>
    </source>
</reference>
<dbReference type="STRING" id="5851.A0A384L079"/>
<gene>
    <name evidence="3" type="ORF">PKNH_0935900</name>
</gene>
<dbReference type="InterPro" id="IPR011992">
    <property type="entry name" value="EF-hand-dom_pair"/>
</dbReference>
<feature type="compositionally biased region" description="Basic and acidic residues" evidence="1">
    <location>
        <begin position="33"/>
        <end position="61"/>
    </location>
</feature>
<dbReference type="OrthoDB" id="370418at2759"/>
<feature type="region of interest" description="Disordered" evidence="1">
    <location>
        <begin position="186"/>
        <end position="208"/>
    </location>
</feature>
<feature type="domain" description="EF-hand" evidence="2">
    <location>
        <begin position="496"/>
        <end position="531"/>
    </location>
</feature>
<dbReference type="AlphaFoldDB" id="A0A384L079"/>
<evidence type="ECO:0000256" key="1">
    <source>
        <dbReference type="SAM" id="MobiDB-lite"/>
    </source>
</evidence>
<dbReference type="VEuPathDB" id="PlasmoDB:PKNH_0935900"/>
<dbReference type="InterPro" id="IPR002048">
    <property type="entry name" value="EF_hand_dom"/>
</dbReference>
<evidence type="ECO:0000313" key="4">
    <source>
        <dbReference type="Proteomes" id="UP000031513"/>
    </source>
</evidence>
<sequence length="703" mass="81986">MATRKKERCHKTGKSNKPGFHSAVSDFSNVCDGRADGRADVHGDDHGDVHGDDHGNGDRRGNSVTSRVINSAIFSNQLKEKHEKERGEFLQIAKNEKKWGKEEFVQLSKITDGVQNGYVKDTPCKFKPNKCKKKINVTNVKVHDSSNDKVEKEIDVTELWSYLSHVHNSEGSRLRYKIGQIMDTRNAKGQSEMENGRQGDNNPSRGIDKEEKINYEEYKHMVKYILPSMGENKIKYSWCVLKSNLNCQGEEINYKDFSTFINLKGGNDENSYVNKIVCSKLKNKMLKYNFNPEDVKLKTINYIDNVRLKASEFSKQFKELISQRELADLFKGKDKIKIDDLEKYVTEIIEERGKDVPHSSSGQCWNNSDYSYQSENKSKGAKKREGLTEFNMKAYISTLLTNKDNEVCVDHFIKNLNIDYEMLNSQNKSIKDAYDFYSRNIPPSEVVGELYAEELKKDEIKRAKFLIEEIDYSVRNNFKSNYLGTKKENKKTDSQVSYLSIYEIFKHLDIDKDSYITKEDLRKSFQKLKIKDISNTDVDILLKYIDTEKKGFINVNDFLANYQLEEKSMLNWIKNTNKPYFEFVKNLQRERYNSGRGARERSSSDHVINDRNANIAKKYDDVVANYNLQLDPFCPSYVIRERIRDNFMAKKEDFLNKHLNATRFHLTQYKNTNNLVQPIENSDLYMSENLRFKTTYNYSYNKS</sequence>
<dbReference type="GeneID" id="7320848"/>
<dbReference type="SUPFAM" id="SSF47473">
    <property type="entry name" value="EF-hand"/>
    <property type="match status" value="1"/>
</dbReference>
<protein>
    <submittedName>
        <fullName evidence="3">Calcium-binding protein, putative</fullName>
    </submittedName>
</protein>